<sequence length="91" mass="9953">MWNSGEHALNYSACLIHARNNDDQFLLDRSHGVGWHQLTMGSSLVSAALRARVELDDALKLMDPDGAEALGSVRLLQTHESTVPEGSIKRA</sequence>
<reference evidence="1 2" key="1">
    <citation type="submission" date="2020-03" db="EMBL/GenBank/DDBJ databases">
        <title>Whole genome shotgun sequence of Phytohabitans suffuscus NBRC 105367.</title>
        <authorList>
            <person name="Komaki H."/>
            <person name="Tamura T."/>
        </authorList>
    </citation>
    <scope>NUCLEOTIDE SEQUENCE [LARGE SCALE GENOMIC DNA]</scope>
    <source>
        <strain evidence="1 2">NBRC 105367</strain>
    </source>
</reference>
<organism evidence="1 2">
    <name type="scientific">Phytohabitans suffuscus</name>
    <dbReference type="NCBI Taxonomy" id="624315"/>
    <lineage>
        <taxon>Bacteria</taxon>
        <taxon>Bacillati</taxon>
        <taxon>Actinomycetota</taxon>
        <taxon>Actinomycetes</taxon>
        <taxon>Micromonosporales</taxon>
        <taxon>Micromonosporaceae</taxon>
    </lineage>
</organism>
<dbReference type="KEGG" id="psuu:Psuf_048020"/>
<dbReference type="AlphaFoldDB" id="A0A6F8YN74"/>
<reference evidence="1 2" key="2">
    <citation type="submission" date="2020-03" db="EMBL/GenBank/DDBJ databases">
        <authorList>
            <person name="Ichikawa N."/>
            <person name="Kimura A."/>
            <person name="Kitahashi Y."/>
            <person name="Uohara A."/>
        </authorList>
    </citation>
    <scope>NUCLEOTIDE SEQUENCE [LARGE SCALE GENOMIC DNA]</scope>
    <source>
        <strain evidence="1 2">NBRC 105367</strain>
    </source>
</reference>
<keyword evidence="2" id="KW-1185">Reference proteome</keyword>
<protein>
    <submittedName>
        <fullName evidence="1">Uncharacterized protein</fullName>
    </submittedName>
</protein>
<accession>A0A6F8YN74</accession>
<dbReference type="EMBL" id="AP022871">
    <property type="protein sequence ID" value="BCB87489.1"/>
    <property type="molecule type" value="Genomic_DNA"/>
</dbReference>
<name>A0A6F8YN74_9ACTN</name>
<dbReference type="Proteomes" id="UP000503011">
    <property type="component" value="Chromosome"/>
</dbReference>
<evidence type="ECO:0000313" key="1">
    <source>
        <dbReference type="EMBL" id="BCB87489.1"/>
    </source>
</evidence>
<gene>
    <name evidence="1" type="ORF">Psuf_048020</name>
</gene>
<proteinExistence type="predicted"/>
<evidence type="ECO:0000313" key="2">
    <source>
        <dbReference type="Proteomes" id="UP000503011"/>
    </source>
</evidence>